<organism evidence="1 2">
    <name type="scientific">Periconia digitata</name>
    <dbReference type="NCBI Taxonomy" id="1303443"/>
    <lineage>
        <taxon>Eukaryota</taxon>
        <taxon>Fungi</taxon>
        <taxon>Dikarya</taxon>
        <taxon>Ascomycota</taxon>
        <taxon>Pezizomycotina</taxon>
        <taxon>Dothideomycetes</taxon>
        <taxon>Pleosporomycetidae</taxon>
        <taxon>Pleosporales</taxon>
        <taxon>Massarineae</taxon>
        <taxon>Periconiaceae</taxon>
        <taxon>Periconia</taxon>
    </lineage>
</organism>
<dbReference type="AlphaFoldDB" id="A0A9W4UA70"/>
<evidence type="ECO:0000313" key="2">
    <source>
        <dbReference type="Proteomes" id="UP001152607"/>
    </source>
</evidence>
<keyword evidence="2" id="KW-1185">Reference proteome</keyword>
<reference evidence="1" key="1">
    <citation type="submission" date="2023-01" db="EMBL/GenBank/DDBJ databases">
        <authorList>
            <person name="Van Ghelder C."/>
            <person name="Rancurel C."/>
        </authorList>
    </citation>
    <scope>NUCLEOTIDE SEQUENCE</scope>
    <source>
        <strain evidence="1">CNCM I-4278</strain>
    </source>
</reference>
<sequence length="275" mass="32317">MSTSAHSIFRLPRGRLLAALPPTRSTKFRATYHEQYNVTCPSLHRRHGLPDRRYLHHIAIRYSTDDKEALKDRPESALTLENELRKSRQRDADEFIFEHFPAPPGHAFVSTGNQYMIRKCAELAPKVFHVYSLYRWPTFAKRVGLYVPTEYKELVQVMYDEKRHQLEQILTFQTNKRYPGMSAEERSKFIDHVVSETIEQVSPRGFARLSPAKALDYILEKFTPYPSLLAKGEKGNGKAIERTLNDAEKILARWCLTREQREKRNFWARHKKEQQ</sequence>
<dbReference type="Proteomes" id="UP001152607">
    <property type="component" value="Unassembled WGS sequence"/>
</dbReference>
<protein>
    <submittedName>
        <fullName evidence="1">Uncharacterized protein</fullName>
    </submittedName>
</protein>
<comment type="caution">
    <text evidence="1">The sequence shown here is derived from an EMBL/GenBank/DDBJ whole genome shotgun (WGS) entry which is preliminary data.</text>
</comment>
<name>A0A9W4UA70_9PLEO</name>
<proteinExistence type="predicted"/>
<evidence type="ECO:0000313" key="1">
    <source>
        <dbReference type="EMBL" id="CAI6331918.1"/>
    </source>
</evidence>
<accession>A0A9W4UA70</accession>
<gene>
    <name evidence="1" type="ORF">PDIGIT_LOCUS4947</name>
</gene>
<dbReference type="EMBL" id="CAOQHR010000003">
    <property type="protein sequence ID" value="CAI6331918.1"/>
    <property type="molecule type" value="Genomic_DNA"/>
</dbReference>